<evidence type="ECO:0000256" key="1">
    <source>
        <dbReference type="ARBA" id="ARBA00004651"/>
    </source>
</evidence>
<dbReference type="PANTHER" id="PTHR32309:SF13">
    <property type="entry name" value="FERRIC ENTEROBACTIN TRANSPORT PROTEIN FEPE"/>
    <property type="match status" value="1"/>
</dbReference>
<reference evidence="9" key="1">
    <citation type="submission" date="2016-10" db="EMBL/GenBank/DDBJ databases">
        <authorList>
            <person name="Varghese N."/>
            <person name="Submissions S."/>
        </authorList>
    </citation>
    <scope>NUCLEOTIDE SEQUENCE [LARGE SCALE GENOMIC DNA]</scope>
    <source>
        <strain evidence="9">DSM 25329</strain>
    </source>
</reference>
<dbReference type="GO" id="GO:0005886">
    <property type="term" value="C:plasma membrane"/>
    <property type="evidence" value="ECO:0007669"/>
    <property type="project" value="UniProtKB-SubCell"/>
</dbReference>
<sequence length="362" mass="40569">MISHPEKKPEVANITERSFDASEIRFTDIILFLGKYIKLLIIVAVVSVIIGIAYSFTLTKKYEAKVSLLPEYGASRRSSFSLLGAGLGEGAEKLQPDLYPNIMQSSPFGEFLLKQPVVDQTNKPYKTLLDFMRAQQKPGLFSGLFSSSSSDAPKKEIKLNKDGILSYSLQEQSNVIGAISMLSAEVDPKSGVIDISAETVDPFVSAIVVEAAQKYLIDYVEDYRSSKASQREGLLADRVKEAKTRLRSAEYALQSYRDQNRNIFSNTAKIEEQRLQAEYVLSESLYSDLVRRYEQAKVNVKEERPVFKVLEPVKVPLAKSSPKRLRIGLIWGFLGGFFTLLYILLVKEQVIQKIVSGANEQQ</sequence>
<keyword evidence="3 6" id="KW-0812">Transmembrane</keyword>
<dbReference type="Pfam" id="PF02706">
    <property type="entry name" value="Wzz"/>
    <property type="match status" value="1"/>
</dbReference>
<accession>A0A1G7RDD9</accession>
<dbReference type="STRING" id="659014.SAMN04487996_11519"/>
<feature type="transmembrane region" description="Helical" evidence="6">
    <location>
        <begin position="327"/>
        <end position="345"/>
    </location>
</feature>
<dbReference type="RefSeq" id="WP_090155172.1">
    <property type="nucleotide sequence ID" value="NZ_FNAN01000015.1"/>
</dbReference>
<dbReference type="InterPro" id="IPR003856">
    <property type="entry name" value="LPS_length_determ_N"/>
</dbReference>
<proteinExistence type="predicted"/>
<organism evidence="8 9">
    <name type="scientific">Dyadobacter soli</name>
    <dbReference type="NCBI Taxonomy" id="659014"/>
    <lineage>
        <taxon>Bacteria</taxon>
        <taxon>Pseudomonadati</taxon>
        <taxon>Bacteroidota</taxon>
        <taxon>Cytophagia</taxon>
        <taxon>Cytophagales</taxon>
        <taxon>Spirosomataceae</taxon>
        <taxon>Dyadobacter</taxon>
    </lineage>
</organism>
<evidence type="ECO:0000256" key="6">
    <source>
        <dbReference type="SAM" id="Phobius"/>
    </source>
</evidence>
<dbReference type="GO" id="GO:0004713">
    <property type="term" value="F:protein tyrosine kinase activity"/>
    <property type="evidence" value="ECO:0007669"/>
    <property type="project" value="TreeGrafter"/>
</dbReference>
<evidence type="ECO:0000256" key="4">
    <source>
        <dbReference type="ARBA" id="ARBA00022989"/>
    </source>
</evidence>
<dbReference type="OrthoDB" id="1522571at2"/>
<dbReference type="AlphaFoldDB" id="A0A1G7RDD9"/>
<dbReference type="Proteomes" id="UP000198748">
    <property type="component" value="Unassembled WGS sequence"/>
</dbReference>
<evidence type="ECO:0000256" key="2">
    <source>
        <dbReference type="ARBA" id="ARBA00022475"/>
    </source>
</evidence>
<evidence type="ECO:0000259" key="7">
    <source>
        <dbReference type="Pfam" id="PF02706"/>
    </source>
</evidence>
<keyword evidence="9" id="KW-1185">Reference proteome</keyword>
<comment type="subcellular location">
    <subcellularLocation>
        <location evidence="1">Cell membrane</location>
        <topology evidence="1">Multi-pass membrane protein</topology>
    </subcellularLocation>
</comment>
<feature type="transmembrane region" description="Helical" evidence="6">
    <location>
        <begin position="36"/>
        <end position="56"/>
    </location>
</feature>
<dbReference type="EMBL" id="FNAN01000015">
    <property type="protein sequence ID" value="SDG08752.1"/>
    <property type="molecule type" value="Genomic_DNA"/>
</dbReference>
<evidence type="ECO:0000313" key="9">
    <source>
        <dbReference type="Proteomes" id="UP000198748"/>
    </source>
</evidence>
<evidence type="ECO:0000313" key="8">
    <source>
        <dbReference type="EMBL" id="SDG08752.1"/>
    </source>
</evidence>
<keyword evidence="4 6" id="KW-1133">Transmembrane helix</keyword>
<gene>
    <name evidence="8" type="ORF">SAMN04487996_11519</name>
</gene>
<name>A0A1G7RDD9_9BACT</name>
<feature type="domain" description="Polysaccharide chain length determinant N-terminal" evidence="7">
    <location>
        <begin position="23"/>
        <end position="120"/>
    </location>
</feature>
<dbReference type="InterPro" id="IPR050445">
    <property type="entry name" value="Bact_polysacc_biosynth/exp"/>
</dbReference>
<protein>
    <submittedName>
        <fullName evidence="8">Chain length determinant protein</fullName>
    </submittedName>
</protein>
<keyword evidence="2" id="KW-1003">Cell membrane</keyword>
<dbReference type="PANTHER" id="PTHR32309">
    <property type="entry name" value="TYROSINE-PROTEIN KINASE"/>
    <property type="match status" value="1"/>
</dbReference>
<keyword evidence="5 6" id="KW-0472">Membrane</keyword>
<evidence type="ECO:0000256" key="3">
    <source>
        <dbReference type="ARBA" id="ARBA00022692"/>
    </source>
</evidence>
<evidence type="ECO:0000256" key="5">
    <source>
        <dbReference type="ARBA" id="ARBA00023136"/>
    </source>
</evidence>